<organism evidence="2 3">
    <name type="scientific">Dufourea novaeangliae</name>
    <name type="common">Sweat bee</name>
    <dbReference type="NCBI Taxonomy" id="178035"/>
    <lineage>
        <taxon>Eukaryota</taxon>
        <taxon>Metazoa</taxon>
        <taxon>Ecdysozoa</taxon>
        <taxon>Arthropoda</taxon>
        <taxon>Hexapoda</taxon>
        <taxon>Insecta</taxon>
        <taxon>Pterygota</taxon>
        <taxon>Neoptera</taxon>
        <taxon>Endopterygota</taxon>
        <taxon>Hymenoptera</taxon>
        <taxon>Apocrita</taxon>
        <taxon>Aculeata</taxon>
        <taxon>Apoidea</taxon>
        <taxon>Anthophila</taxon>
        <taxon>Halictidae</taxon>
        <taxon>Rophitinae</taxon>
        <taxon>Dufourea</taxon>
    </lineage>
</organism>
<accession>A0A154NW02</accession>
<feature type="compositionally biased region" description="Basic and acidic residues" evidence="1">
    <location>
        <begin position="136"/>
        <end position="171"/>
    </location>
</feature>
<name>A0A154NW02_DUFNO</name>
<proteinExistence type="predicted"/>
<evidence type="ECO:0000256" key="1">
    <source>
        <dbReference type="SAM" id="MobiDB-lite"/>
    </source>
</evidence>
<dbReference type="EMBL" id="KQ434767">
    <property type="protein sequence ID" value="KZC03751.1"/>
    <property type="molecule type" value="Genomic_DNA"/>
</dbReference>
<evidence type="ECO:0000313" key="3">
    <source>
        <dbReference type="Proteomes" id="UP000076502"/>
    </source>
</evidence>
<dbReference type="OrthoDB" id="7739595at2759"/>
<evidence type="ECO:0000313" key="2">
    <source>
        <dbReference type="EMBL" id="KZC03751.1"/>
    </source>
</evidence>
<feature type="compositionally biased region" description="Basic and acidic residues" evidence="1">
    <location>
        <begin position="184"/>
        <end position="199"/>
    </location>
</feature>
<protein>
    <submittedName>
        <fullName evidence="2">Uncharacterized protein</fullName>
    </submittedName>
</protein>
<dbReference type="OMA" id="WYSATVW"/>
<dbReference type="Proteomes" id="UP000076502">
    <property type="component" value="Unassembled WGS sequence"/>
</dbReference>
<sequence>MLGVLFRGVFLIGVLTWYSTSVWKLIDSYFRDQFRSYLEEESRRNPRLRSDLQGVSVDKIDPVIGGTAPETTVEPPREIVEVCGTASVCAVEAAETDSTANMATKEEVAGGASENVAAGGSIDKNAYQGTAAESELESRKSSDDKQESRRRINHGDRDLEDVKSDYDRRSVDLSSKTIGRRRGKSEVRSTKDSSRDVQPPRKRGVKTITLSEKDFPAKNAALQDDFWEFEEDAVEKEPLEGILVSELPFRPRIDGIGDVERVTADEYCPMTLEDEASCGETVTWP</sequence>
<keyword evidence="3" id="KW-1185">Reference proteome</keyword>
<gene>
    <name evidence="2" type="ORF">WN55_06398</name>
</gene>
<feature type="region of interest" description="Disordered" evidence="1">
    <location>
        <begin position="114"/>
        <end position="204"/>
    </location>
</feature>
<reference evidence="2 3" key="1">
    <citation type="submission" date="2015-07" db="EMBL/GenBank/DDBJ databases">
        <title>The genome of Dufourea novaeangliae.</title>
        <authorList>
            <person name="Pan H."/>
            <person name="Kapheim K."/>
        </authorList>
    </citation>
    <scope>NUCLEOTIDE SEQUENCE [LARGE SCALE GENOMIC DNA]</scope>
    <source>
        <strain evidence="2">0120121106</strain>
        <tissue evidence="2">Whole body</tissue>
    </source>
</reference>
<dbReference type="AlphaFoldDB" id="A0A154NW02"/>